<evidence type="ECO:0000313" key="3">
    <source>
        <dbReference type="EMBL" id="MFD2462426.1"/>
    </source>
</evidence>
<feature type="signal peptide" evidence="2">
    <location>
        <begin position="1"/>
        <end position="28"/>
    </location>
</feature>
<evidence type="ECO:0008006" key="5">
    <source>
        <dbReference type="Google" id="ProtNLM"/>
    </source>
</evidence>
<name>A0ABW5GNK3_9PSEU</name>
<dbReference type="RefSeq" id="WP_345408885.1">
    <property type="nucleotide sequence ID" value="NZ_BAABHG010000032.1"/>
</dbReference>
<gene>
    <name evidence="3" type="ORF">ACFSYJ_27720</name>
</gene>
<keyword evidence="2" id="KW-0732">Signal</keyword>
<dbReference type="Proteomes" id="UP001597419">
    <property type="component" value="Unassembled WGS sequence"/>
</dbReference>
<proteinExistence type="predicted"/>
<accession>A0ABW5GNK3</accession>
<keyword evidence="4" id="KW-1185">Reference proteome</keyword>
<dbReference type="EMBL" id="JBHUKU010000016">
    <property type="protein sequence ID" value="MFD2462426.1"/>
    <property type="molecule type" value="Genomic_DNA"/>
</dbReference>
<evidence type="ECO:0000256" key="2">
    <source>
        <dbReference type="SAM" id="SignalP"/>
    </source>
</evidence>
<feature type="region of interest" description="Disordered" evidence="1">
    <location>
        <begin position="146"/>
        <end position="169"/>
    </location>
</feature>
<comment type="caution">
    <text evidence="3">The sequence shown here is derived from an EMBL/GenBank/DDBJ whole genome shotgun (WGS) entry which is preliminary data.</text>
</comment>
<organism evidence="3 4">
    <name type="scientific">Amycolatopsis samaneae</name>
    <dbReference type="NCBI Taxonomy" id="664691"/>
    <lineage>
        <taxon>Bacteria</taxon>
        <taxon>Bacillati</taxon>
        <taxon>Actinomycetota</taxon>
        <taxon>Actinomycetes</taxon>
        <taxon>Pseudonocardiales</taxon>
        <taxon>Pseudonocardiaceae</taxon>
        <taxon>Amycolatopsis</taxon>
    </lineage>
</organism>
<evidence type="ECO:0000256" key="1">
    <source>
        <dbReference type="SAM" id="MobiDB-lite"/>
    </source>
</evidence>
<evidence type="ECO:0000313" key="4">
    <source>
        <dbReference type="Proteomes" id="UP001597419"/>
    </source>
</evidence>
<protein>
    <recommendedName>
        <fullName evidence="5">Secreted protein</fullName>
    </recommendedName>
</protein>
<reference evidence="4" key="1">
    <citation type="journal article" date="2019" name="Int. J. Syst. Evol. Microbiol.">
        <title>The Global Catalogue of Microorganisms (GCM) 10K type strain sequencing project: providing services to taxonomists for standard genome sequencing and annotation.</title>
        <authorList>
            <consortium name="The Broad Institute Genomics Platform"/>
            <consortium name="The Broad Institute Genome Sequencing Center for Infectious Disease"/>
            <person name="Wu L."/>
            <person name="Ma J."/>
        </authorList>
    </citation>
    <scope>NUCLEOTIDE SEQUENCE [LARGE SCALE GENOMIC DNA]</scope>
    <source>
        <strain evidence="4">CGMCC 4.7643</strain>
    </source>
</reference>
<feature type="chain" id="PRO_5045064849" description="Secreted protein" evidence="2">
    <location>
        <begin position="29"/>
        <end position="169"/>
    </location>
</feature>
<sequence>MPKRSWLLACCAGLAGIALFGASSAAGAAPAPAVHAAPADDVPPPIVEDHIHPAADRILAEQGVKLTNGDGNIFLVPCPAALSEAQMLADDLIRVRRNLQPMLCFRETGTYIGSELNMDIPGVTFVKAADRVLRVTFAEQDTPMNITKGEWTPIPGDKGSTLRKMMTTT</sequence>